<evidence type="ECO:0000259" key="7">
    <source>
        <dbReference type="Pfam" id="PF00482"/>
    </source>
</evidence>
<evidence type="ECO:0000256" key="1">
    <source>
        <dbReference type="ARBA" id="ARBA00004651"/>
    </source>
</evidence>
<evidence type="ECO:0000256" key="3">
    <source>
        <dbReference type="ARBA" id="ARBA00022692"/>
    </source>
</evidence>
<feature type="transmembrane region" description="Helical" evidence="6">
    <location>
        <begin position="232"/>
        <end position="254"/>
    </location>
</feature>
<feature type="domain" description="Type II secretion system protein GspF" evidence="7">
    <location>
        <begin position="129"/>
        <end position="255"/>
    </location>
</feature>
<protein>
    <submittedName>
        <fullName evidence="8">Pilus assembly protein TadB</fullName>
    </submittedName>
</protein>
<feature type="transmembrane region" description="Helical" evidence="6">
    <location>
        <begin position="274"/>
        <end position="294"/>
    </location>
</feature>
<keyword evidence="5 6" id="KW-0472">Membrane</keyword>
<name>A0A3M8D443_9BACL</name>
<evidence type="ECO:0000313" key="9">
    <source>
        <dbReference type="Proteomes" id="UP000271031"/>
    </source>
</evidence>
<evidence type="ECO:0000256" key="4">
    <source>
        <dbReference type="ARBA" id="ARBA00022989"/>
    </source>
</evidence>
<accession>A0A3M8D443</accession>
<keyword evidence="3 6" id="KW-0812">Transmembrane</keyword>
<sequence>MAEALPIICVGLLAVAICLICLPSSLWARLIDSQRDHAVMVQVQQGRLSVREKLARRLRQSQSNVTLGQYALIGAFSGMAFYLLCGMVLQSWWMPIPALFAGIIFSERVIGYKSAKHKERFEAGNLRAVRIMASSLRTSPSYLMAFEQVAHHAFVEKRVAREYLRVVELLRGQVPLDKAMADFYARTGSADISYLSTIVQVQRELGGDMAKTLDQAAGAILRRKQLLRKQRAAMSQILAQVNLLSAMPFVFVATLFLNNPHHFDPLLATMSGRFLILGAFLMILLGGELIRFIALKQAYRGG</sequence>
<dbReference type="GO" id="GO:0005886">
    <property type="term" value="C:plasma membrane"/>
    <property type="evidence" value="ECO:0007669"/>
    <property type="project" value="UniProtKB-SubCell"/>
</dbReference>
<dbReference type="EMBL" id="RHHQ01000019">
    <property type="protein sequence ID" value="RNB82844.1"/>
    <property type="molecule type" value="Genomic_DNA"/>
</dbReference>
<feature type="transmembrane region" description="Helical" evidence="6">
    <location>
        <begin position="67"/>
        <end position="89"/>
    </location>
</feature>
<evidence type="ECO:0000256" key="6">
    <source>
        <dbReference type="SAM" id="Phobius"/>
    </source>
</evidence>
<keyword evidence="4 6" id="KW-1133">Transmembrane helix</keyword>
<organism evidence="8 9">
    <name type="scientific">Brevibacillus fluminis</name>
    <dbReference type="NCBI Taxonomy" id="511487"/>
    <lineage>
        <taxon>Bacteria</taxon>
        <taxon>Bacillati</taxon>
        <taxon>Bacillota</taxon>
        <taxon>Bacilli</taxon>
        <taxon>Bacillales</taxon>
        <taxon>Paenibacillaceae</taxon>
        <taxon>Brevibacillus</taxon>
    </lineage>
</organism>
<evidence type="ECO:0000313" key="8">
    <source>
        <dbReference type="EMBL" id="RNB82844.1"/>
    </source>
</evidence>
<dbReference type="PANTHER" id="PTHR35007:SF1">
    <property type="entry name" value="PILUS ASSEMBLY PROTEIN"/>
    <property type="match status" value="1"/>
</dbReference>
<dbReference type="Proteomes" id="UP000271031">
    <property type="component" value="Unassembled WGS sequence"/>
</dbReference>
<comment type="caution">
    <text evidence="8">The sequence shown here is derived from an EMBL/GenBank/DDBJ whole genome shotgun (WGS) entry which is preliminary data.</text>
</comment>
<proteinExistence type="predicted"/>
<reference evidence="8 9" key="1">
    <citation type="submission" date="2018-10" db="EMBL/GenBank/DDBJ databases">
        <title>Phylogenomics of Brevibacillus.</title>
        <authorList>
            <person name="Dunlap C."/>
        </authorList>
    </citation>
    <scope>NUCLEOTIDE SEQUENCE [LARGE SCALE GENOMIC DNA]</scope>
    <source>
        <strain evidence="8 9">JCM 15716</strain>
    </source>
</reference>
<comment type="subcellular location">
    <subcellularLocation>
        <location evidence="1">Cell membrane</location>
        <topology evidence="1">Multi-pass membrane protein</topology>
    </subcellularLocation>
</comment>
<evidence type="ECO:0000256" key="2">
    <source>
        <dbReference type="ARBA" id="ARBA00022475"/>
    </source>
</evidence>
<dbReference type="Pfam" id="PF00482">
    <property type="entry name" value="T2SSF"/>
    <property type="match status" value="1"/>
</dbReference>
<dbReference type="OrthoDB" id="2475728at2"/>
<keyword evidence="2" id="KW-1003">Cell membrane</keyword>
<dbReference type="AlphaFoldDB" id="A0A3M8D443"/>
<dbReference type="InterPro" id="IPR018076">
    <property type="entry name" value="T2SS_GspF_dom"/>
</dbReference>
<evidence type="ECO:0000256" key="5">
    <source>
        <dbReference type="ARBA" id="ARBA00023136"/>
    </source>
</evidence>
<gene>
    <name evidence="8" type="ORF">EDM56_23140</name>
</gene>
<dbReference type="PANTHER" id="PTHR35007">
    <property type="entry name" value="INTEGRAL MEMBRANE PROTEIN-RELATED"/>
    <property type="match status" value="1"/>
</dbReference>
<keyword evidence="9" id="KW-1185">Reference proteome</keyword>